<evidence type="ECO:0000256" key="6">
    <source>
        <dbReference type="ARBA" id="ARBA00022692"/>
    </source>
</evidence>
<dbReference type="PANTHER" id="PTHR32502:SF28">
    <property type="entry name" value="PHOSPHOTRANSFERASE SYSTEM SUGAR-SPECIFIC EIIC COMPONENT"/>
    <property type="match status" value="1"/>
</dbReference>
<dbReference type="GO" id="GO:0005886">
    <property type="term" value="C:plasma membrane"/>
    <property type="evidence" value="ECO:0007669"/>
    <property type="project" value="UniProtKB-SubCell"/>
</dbReference>
<evidence type="ECO:0000256" key="7">
    <source>
        <dbReference type="ARBA" id="ARBA00022989"/>
    </source>
</evidence>
<dbReference type="InterPro" id="IPR004700">
    <property type="entry name" value="PTS_IIC_man"/>
</dbReference>
<keyword evidence="7 9" id="KW-1133">Transmembrane helix</keyword>
<dbReference type="PANTHER" id="PTHR32502">
    <property type="entry name" value="N-ACETYLGALACTOSAMINE PERMEASE II COMPONENT-RELATED"/>
    <property type="match status" value="1"/>
</dbReference>
<keyword evidence="11" id="KW-1185">Reference proteome</keyword>
<protein>
    <submittedName>
        <fullName evidence="10">PTS sorbose transporter subunit IIC</fullName>
    </submittedName>
</protein>
<feature type="transmembrane region" description="Helical" evidence="9">
    <location>
        <begin position="211"/>
        <end position="238"/>
    </location>
</feature>
<dbReference type="Proteomes" id="UP001163687">
    <property type="component" value="Chromosome"/>
</dbReference>
<keyword evidence="6 9" id="KW-0812">Transmembrane</keyword>
<evidence type="ECO:0000256" key="4">
    <source>
        <dbReference type="ARBA" id="ARBA00022597"/>
    </source>
</evidence>
<feature type="transmembrane region" description="Helical" evidence="9">
    <location>
        <begin position="177"/>
        <end position="199"/>
    </location>
</feature>
<dbReference type="RefSeq" id="WP_264843781.1">
    <property type="nucleotide sequence ID" value="NZ_AP025628.1"/>
</dbReference>
<comment type="subcellular location">
    <subcellularLocation>
        <location evidence="1">Cell membrane</location>
        <topology evidence="1">Multi-pass membrane protein</topology>
    </subcellularLocation>
</comment>
<keyword evidence="4" id="KW-0762">Sugar transport</keyword>
<keyword evidence="5" id="KW-0598">Phosphotransferase system</keyword>
<proteinExistence type="predicted"/>
<evidence type="ECO:0000256" key="3">
    <source>
        <dbReference type="ARBA" id="ARBA00022475"/>
    </source>
</evidence>
<accession>A0AA35G8W8</accession>
<keyword evidence="3" id="KW-1003">Cell membrane</keyword>
<evidence type="ECO:0000256" key="1">
    <source>
        <dbReference type="ARBA" id="ARBA00004651"/>
    </source>
</evidence>
<dbReference type="GO" id="GO:0009401">
    <property type="term" value="P:phosphoenolpyruvate-dependent sugar phosphotransferase system"/>
    <property type="evidence" value="ECO:0007669"/>
    <property type="project" value="UniProtKB-KW"/>
</dbReference>
<gene>
    <name evidence="10" type="ORF">caldi_07640</name>
</gene>
<dbReference type="AlphaFoldDB" id="A0AA35G8W8"/>
<keyword evidence="8 9" id="KW-0472">Membrane</keyword>
<name>A0AA35G8W8_9FIRM</name>
<evidence type="ECO:0000313" key="11">
    <source>
        <dbReference type="Proteomes" id="UP001163687"/>
    </source>
</evidence>
<dbReference type="EMBL" id="AP025628">
    <property type="protein sequence ID" value="BDG59674.1"/>
    <property type="molecule type" value="Genomic_DNA"/>
</dbReference>
<sequence>MEGYSIWVAVILAVWAYIAIVTMLGPGLWWHEPLISGLVTGLVVGDVGLGLQVGASLTLMSLGMHTYGGATIPDFMTGAILGTAFGALGGAGPEAGLAIAIPAALLMTQLDILGRAVTTVFIHGADAYLERGDLRGITRMHLWGHLPWGLSRAIPVFLAIWLGSGPVQAFMKWLPQWFMNGMKVTGAVLPALGFALLLAQLPVRRYWPFMVLGFVLFAYLKVPITGIALLAVALAALYGSLKGGEQHG</sequence>
<dbReference type="Pfam" id="PF03609">
    <property type="entry name" value="EII-Sor"/>
    <property type="match status" value="1"/>
</dbReference>
<evidence type="ECO:0000256" key="8">
    <source>
        <dbReference type="ARBA" id="ARBA00023136"/>
    </source>
</evidence>
<dbReference type="KEGG" id="cmic:caldi_07640"/>
<dbReference type="InterPro" id="IPR050303">
    <property type="entry name" value="GatZ_KbaZ_carbometab"/>
</dbReference>
<keyword evidence="2" id="KW-0813">Transport</keyword>
<feature type="transmembrane region" description="Helical" evidence="9">
    <location>
        <begin position="7"/>
        <end position="29"/>
    </location>
</feature>
<evidence type="ECO:0000313" key="10">
    <source>
        <dbReference type="EMBL" id="BDG59674.1"/>
    </source>
</evidence>
<evidence type="ECO:0000256" key="5">
    <source>
        <dbReference type="ARBA" id="ARBA00022683"/>
    </source>
</evidence>
<reference evidence="10" key="1">
    <citation type="submission" date="2022-03" db="EMBL/GenBank/DDBJ databases">
        <title>Complete genome sequence of Caldinitratiruptor microaerophilus.</title>
        <authorList>
            <person name="Mukaiyama R."/>
            <person name="Nishiyama T."/>
            <person name="Ueda K."/>
        </authorList>
    </citation>
    <scope>NUCLEOTIDE SEQUENCE</scope>
    <source>
        <strain evidence="10">JCM 16183</strain>
    </source>
</reference>
<organism evidence="10 11">
    <name type="scientific">Caldinitratiruptor microaerophilus</name>
    <dbReference type="NCBI Taxonomy" id="671077"/>
    <lineage>
        <taxon>Bacteria</taxon>
        <taxon>Bacillati</taxon>
        <taxon>Bacillota</taxon>
        <taxon>Clostridia</taxon>
        <taxon>Eubacteriales</taxon>
        <taxon>Symbiobacteriaceae</taxon>
        <taxon>Caldinitratiruptor</taxon>
    </lineage>
</organism>
<feature type="transmembrane region" description="Helical" evidence="9">
    <location>
        <begin position="150"/>
        <end position="171"/>
    </location>
</feature>
<evidence type="ECO:0000256" key="9">
    <source>
        <dbReference type="SAM" id="Phobius"/>
    </source>
</evidence>
<dbReference type="PROSITE" id="PS51106">
    <property type="entry name" value="PTS_EIIC_TYPE_4"/>
    <property type="match status" value="1"/>
</dbReference>
<evidence type="ECO:0000256" key="2">
    <source>
        <dbReference type="ARBA" id="ARBA00022448"/>
    </source>
</evidence>